<dbReference type="RefSeq" id="WP_016578840.1">
    <property type="nucleotide sequence ID" value="NZ_BHXC01000007.1"/>
</dbReference>
<sequence>MTGPADIRLRSIVEQSAVNLTDEAGRFNKCHLTEAVRDQLAREDLDPHIKAAALDKLAQSLVTGFGEHRNPRRRRTGTLFHPQDIVKLGTGIWVWMDRATDSDLLEWSRLSRRNRARVDLADSEVQDYVDQRIDAFRAHADVVYLGDLERVVFGWDRNDAEPPEPAGP</sequence>
<evidence type="ECO:0000313" key="2">
    <source>
        <dbReference type="Proteomes" id="UP000288351"/>
    </source>
</evidence>
<proteinExistence type="predicted"/>
<protein>
    <submittedName>
        <fullName evidence="1">Uncharacterized protein</fullName>
    </submittedName>
</protein>
<organism evidence="1 2">
    <name type="scientific">Streptomyces noursei</name>
    <name type="common">Streptomyces albulus</name>
    <dbReference type="NCBI Taxonomy" id="1971"/>
    <lineage>
        <taxon>Bacteria</taxon>
        <taxon>Bacillati</taxon>
        <taxon>Actinomycetota</taxon>
        <taxon>Actinomycetes</taxon>
        <taxon>Kitasatosporales</taxon>
        <taxon>Streptomycetaceae</taxon>
        <taxon>Streptomyces</taxon>
    </lineage>
</organism>
<name>A0A059WA80_STRNR</name>
<dbReference type="STRING" id="68570.DC74_6219"/>
<dbReference type="Proteomes" id="UP000288351">
    <property type="component" value="Unassembled WGS sequence"/>
</dbReference>
<accession>A0A059WA80</accession>
<reference evidence="1 2" key="1">
    <citation type="journal article" date="2019" name="Microbiol. Resour. Announc.">
        <title>Draft Genome Sequence of the Most Traditional epsilon-Poly-l-Lysine Producer, Streptomyces albulus NBRC14147.</title>
        <authorList>
            <person name="Yamanaka K."/>
            <person name="Hamano Y."/>
        </authorList>
    </citation>
    <scope>NUCLEOTIDE SEQUENCE [LARGE SCALE GENOMIC DNA]</scope>
    <source>
        <strain evidence="1 2">NBRC 14147</strain>
    </source>
</reference>
<dbReference type="eggNOG" id="ENOG5031XY1">
    <property type="taxonomic scope" value="Bacteria"/>
</dbReference>
<dbReference type="AlphaFoldDB" id="A0A059WA80"/>
<evidence type="ECO:0000313" key="1">
    <source>
        <dbReference type="EMBL" id="GCB94469.1"/>
    </source>
</evidence>
<comment type="caution">
    <text evidence="1">The sequence shown here is derived from an EMBL/GenBank/DDBJ whole genome shotgun (WGS) entry which is preliminary data.</text>
</comment>
<gene>
    <name evidence="1" type="ORF">SALB_07269</name>
</gene>
<dbReference type="EMBL" id="BHXC01000007">
    <property type="protein sequence ID" value="GCB94469.1"/>
    <property type="molecule type" value="Genomic_DNA"/>
</dbReference>